<dbReference type="AlphaFoldDB" id="A0A0D2AHS5"/>
<dbReference type="GO" id="GO:0004672">
    <property type="term" value="F:protein kinase activity"/>
    <property type="evidence" value="ECO:0007669"/>
    <property type="project" value="InterPro"/>
</dbReference>
<dbReference type="EMBL" id="KN847339">
    <property type="protein sequence ID" value="KIW39696.1"/>
    <property type="molecule type" value="Genomic_DNA"/>
</dbReference>
<dbReference type="PROSITE" id="PS50011">
    <property type="entry name" value="PROTEIN_KINASE_DOM"/>
    <property type="match status" value="1"/>
</dbReference>
<dbReference type="GeneID" id="27360359"/>
<protein>
    <recommendedName>
        <fullName evidence="3">Protein kinase domain-containing protein</fullName>
    </recommendedName>
</protein>
<organism evidence="4 5">
    <name type="scientific">Exophiala oligosperma</name>
    <dbReference type="NCBI Taxonomy" id="215243"/>
    <lineage>
        <taxon>Eukaryota</taxon>
        <taxon>Fungi</taxon>
        <taxon>Dikarya</taxon>
        <taxon>Ascomycota</taxon>
        <taxon>Pezizomycotina</taxon>
        <taxon>Eurotiomycetes</taxon>
        <taxon>Chaetothyriomycetidae</taxon>
        <taxon>Chaetothyriales</taxon>
        <taxon>Herpotrichiellaceae</taxon>
        <taxon>Exophiala</taxon>
    </lineage>
</organism>
<evidence type="ECO:0000259" key="3">
    <source>
        <dbReference type="PROSITE" id="PS50011"/>
    </source>
</evidence>
<accession>A0A0D2AHS5</accession>
<gene>
    <name evidence="4" type="ORF">PV06_08285</name>
</gene>
<name>A0A0D2AHS5_9EURO</name>
<evidence type="ECO:0000313" key="5">
    <source>
        <dbReference type="Proteomes" id="UP000053342"/>
    </source>
</evidence>
<feature type="domain" description="Protein kinase" evidence="3">
    <location>
        <begin position="15"/>
        <end position="240"/>
    </location>
</feature>
<dbReference type="RefSeq" id="XP_016259912.1">
    <property type="nucleotide sequence ID" value="XM_016409604.1"/>
</dbReference>
<keyword evidence="1" id="KW-0547">Nucleotide-binding</keyword>
<keyword evidence="5" id="KW-1185">Reference proteome</keyword>
<keyword evidence="2" id="KW-0067">ATP-binding</keyword>
<reference evidence="4 5" key="1">
    <citation type="submission" date="2015-01" db="EMBL/GenBank/DDBJ databases">
        <title>The Genome Sequence of Exophiala oligosperma CBS72588.</title>
        <authorList>
            <consortium name="The Broad Institute Genomics Platform"/>
            <person name="Cuomo C."/>
            <person name="de Hoog S."/>
            <person name="Gorbushina A."/>
            <person name="Stielow B."/>
            <person name="Teixiera M."/>
            <person name="Abouelleil A."/>
            <person name="Chapman S.B."/>
            <person name="Priest M."/>
            <person name="Young S.K."/>
            <person name="Wortman J."/>
            <person name="Nusbaum C."/>
            <person name="Birren B."/>
        </authorList>
    </citation>
    <scope>NUCLEOTIDE SEQUENCE [LARGE SCALE GENOMIC DNA]</scope>
    <source>
        <strain evidence="4 5">CBS 72588</strain>
    </source>
</reference>
<dbReference type="Proteomes" id="UP000053342">
    <property type="component" value="Unassembled WGS sequence"/>
</dbReference>
<dbReference type="Gene3D" id="1.10.510.10">
    <property type="entry name" value="Transferase(Phosphotransferase) domain 1"/>
    <property type="match status" value="1"/>
</dbReference>
<dbReference type="InterPro" id="IPR050198">
    <property type="entry name" value="Non-receptor_tyrosine_kinases"/>
</dbReference>
<dbReference type="InterPro" id="IPR011009">
    <property type="entry name" value="Kinase-like_dom_sf"/>
</dbReference>
<evidence type="ECO:0000256" key="2">
    <source>
        <dbReference type="ARBA" id="ARBA00022840"/>
    </source>
</evidence>
<proteinExistence type="predicted"/>
<dbReference type="OrthoDB" id="1668230at2759"/>
<evidence type="ECO:0000256" key="1">
    <source>
        <dbReference type="ARBA" id="ARBA00022741"/>
    </source>
</evidence>
<evidence type="ECO:0000313" key="4">
    <source>
        <dbReference type="EMBL" id="KIW39696.1"/>
    </source>
</evidence>
<dbReference type="Pfam" id="PF00069">
    <property type="entry name" value="Pkinase"/>
    <property type="match status" value="1"/>
</dbReference>
<dbReference type="PANTHER" id="PTHR24418">
    <property type="entry name" value="TYROSINE-PROTEIN KINASE"/>
    <property type="match status" value="1"/>
</dbReference>
<dbReference type="SUPFAM" id="SSF56112">
    <property type="entry name" value="Protein kinase-like (PK-like)"/>
    <property type="match status" value="1"/>
</dbReference>
<dbReference type="GO" id="GO:0005524">
    <property type="term" value="F:ATP binding"/>
    <property type="evidence" value="ECO:0007669"/>
    <property type="project" value="UniProtKB-KW"/>
</dbReference>
<dbReference type="InterPro" id="IPR000719">
    <property type="entry name" value="Prot_kinase_dom"/>
</dbReference>
<dbReference type="VEuPathDB" id="FungiDB:PV06_08285"/>
<sequence length="240" mass="27317">MTPDIANFVYLDGRIVKEEVIGVGGAGIVVNRGGILNHNEDSYNELAVAVTSFRHEKAIYKRLGDRPGIIRCYNVDSEEPSIQMPLMNGDLRQYLSDFRPERTVQLSWFIQLARAMAFAHTKGVILCDLRLDNIVYDDKLIDFSESSLMHPEWDLKGCYKYGFSILTDIGQFGAVMFEITTGQRCSFDIYEEWQEVGDRRSFFLTLRGLLRGVLRQPVFPSPDSMLLSVALFVAQSRRSL</sequence>